<dbReference type="EMBL" id="JANPWB010000009">
    <property type="protein sequence ID" value="KAJ1148600.1"/>
    <property type="molecule type" value="Genomic_DNA"/>
</dbReference>
<evidence type="ECO:0000313" key="3">
    <source>
        <dbReference type="Proteomes" id="UP001066276"/>
    </source>
</evidence>
<comment type="caution">
    <text evidence="2">The sequence shown here is derived from an EMBL/GenBank/DDBJ whole genome shotgun (WGS) entry which is preliminary data.</text>
</comment>
<dbReference type="Proteomes" id="UP001066276">
    <property type="component" value="Chromosome 5"/>
</dbReference>
<proteinExistence type="predicted"/>
<protein>
    <submittedName>
        <fullName evidence="2">Uncharacterized protein</fullName>
    </submittedName>
</protein>
<accession>A0AAV7RAT7</accession>
<organism evidence="2 3">
    <name type="scientific">Pleurodeles waltl</name>
    <name type="common">Iberian ribbed newt</name>
    <dbReference type="NCBI Taxonomy" id="8319"/>
    <lineage>
        <taxon>Eukaryota</taxon>
        <taxon>Metazoa</taxon>
        <taxon>Chordata</taxon>
        <taxon>Craniata</taxon>
        <taxon>Vertebrata</taxon>
        <taxon>Euteleostomi</taxon>
        <taxon>Amphibia</taxon>
        <taxon>Batrachia</taxon>
        <taxon>Caudata</taxon>
        <taxon>Salamandroidea</taxon>
        <taxon>Salamandridae</taxon>
        <taxon>Pleurodelinae</taxon>
        <taxon>Pleurodeles</taxon>
    </lineage>
</organism>
<evidence type="ECO:0000256" key="1">
    <source>
        <dbReference type="SAM" id="MobiDB-lite"/>
    </source>
</evidence>
<dbReference type="AlphaFoldDB" id="A0AAV7RAT7"/>
<reference evidence="2" key="1">
    <citation type="journal article" date="2022" name="bioRxiv">
        <title>Sequencing and chromosome-scale assembly of the giantPleurodeles waltlgenome.</title>
        <authorList>
            <person name="Brown T."/>
            <person name="Elewa A."/>
            <person name="Iarovenko S."/>
            <person name="Subramanian E."/>
            <person name="Araus A.J."/>
            <person name="Petzold A."/>
            <person name="Susuki M."/>
            <person name="Suzuki K.-i.T."/>
            <person name="Hayashi T."/>
            <person name="Toyoda A."/>
            <person name="Oliveira C."/>
            <person name="Osipova E."/>
            <person name="Leigh N.D."/>
            <person name="Simon A."/>
            <person name="Yun M.H."/>
        </authorList>
    </citation>
    <scope>NUCLEOTIDE SEQUENCE</scope>
    <source>
        <strain evidence="2">20211129_DDA</strain>
        <tissue evidence="2">Liver</tissue>
    </source>
</reference>
<feature type="region of interest" description="Disordered" evidence="1">
    <location>
        <begin position="1"/>
        <end position="37"/>
    </location>
</feature>
<keyword evidence="3" id="KW-1185">Reference proteome</keyword>
<feature type="compositionally biased region" description="Basic residues" evidence="1">
    <location>
        <begin position="1"/>
        <end position="10"/>
    </location>
</feature>
<evidence type="ECO:0000313" key="2">
    <source>
        <dbReference type="EMBL" id="KAJ1148600.1"/>
    </source>
</evidence>
<sequence length="98" mass="11022">MAGWRRRRLLRGPATLARDRLGPSGPRKQRGKSLHVHETEQYLASEGRLGRDLGWVLGRAGAARLRPDVPRAGVYRLATRRMSGDREGALLLRWVVEA</sequence>
<name>A0AAV7RAT7_PLEWA</name>
<gene>
    <name evidence="2" type="ORF">NDU88_001428</name>
</gene>